<proteinExistence type="predicted"/>
<protein>
    <recommendedName>
        <fullName evidence="3">YlbF family regulator</fullName>
    </recommendedName>
</protein>
<evidence type="ECO:0000313" key="2">
    <source>
        <dbReference type="Proteomes" id="UP001058860"/>
    </source>
</evidence>
<reference evidence="2" key="1">
    <citation type="submission" date="2021-11" db="EMBL/GenBank/DDBJ databases">
        <title>Cultivation dependent microbiological survey of springs from the worlds oldest radium mine currently devoted to the extraction of radon-saturated water.</title>
        <authorList>
            <person name="Kapinusova G."/>
            <person name="Smrhova T."/>
            <person name="Strejcek M."/>
            <person name="Suman J."/>
            <person name="Jani K."/>
            <person name="Pajer P."/>
            <person name="Uhlik O."/>
        </authorList>
    </citation>
    <scope>NUCLEOTIDE SEQUENCE [LARGE SCALE GENOMIC DNA]</scope>
    <source>
        <strain evidence="2">J379</strain>
    </source>
</reference>
<accession>A0ABY5PDS0</accession>
<gene>
    <name evidence="1" type="ORF">LRS13_18010</name>
</gene>
<evidence type="ECO:0000313" key="1">
    <source>
        <dbReference type="EMBL" id="UUY02572.1"/>
    </source>
</evidence>
<dbReference type="RefSeq" id="WP_353863099.1">
    <property type="nucleotide sequence ID" value="NZ_CP088295.1"/>
</dbReference>
<dbReference type="EMBL" id="CP088295">
    <property type="protein sequence ID" value="UUY02572.1"/>
    <property type="molecule type" value="Genomic_DNA"/>
</dbReference>
<dbReference type="Proteomes" id="UP001058860">
    <property type="component" value="Chromosome"/>
</dbReference>
<name>A0ABY5PDS0_9ACTN</name>
<evidence type="ECO:0008006" key="3">
    <source>
        <dbReference type="Google" id="ProtNLM"/>
    </source>
</evidence>
<organism evidence="1 2">
    <name type="scientific">Svornostia abyssi</name>
    <dbReference type="NCBI Taxonomy" id="2898438"/>
    <lineage>
        <taxon>Bacteria</taxon>
        <taxon>Bacillati</taxon>
        <taxon>Actinomycetota</taxon>
        <taxon>Thermoleophilia</taxon>
        <taxon>Solirubrobacterales</taxon>
        <taxon>Baekduiaceae</taxon>
        <taxon>Svornostia</taxon>
    </lineage>
</organism>
<sequence length="118" mass="13016">MASRRLAGDETARVSLMDLCRRVDRDFAEHVERPGALAKMYAAARQAQADLNTMEAPAEDEQAFARYLKVNQQRIDLLAAALNAPANGVASDPKMKRAEALQARSSEIVRELGFEHCS</sequence>
<keyword evidence="2" id="KW-1185">Reference proteome</keyword>